<proteinExistence type="inferred from homology"/>
<dbReference type="PANTHER" id="PTHR13068:SF133">
    <property type="entry name" value="MITOCHONDRIAL TRANSCRIPTION TERMINATION FACTOR FAMILY PROTEIN"/>
    <property type="match status" value="1"/>
</dbReference>
<sequence length="449" mass="51124">MFSILCRRRLRVPWKYGIFVEQHFLAPQNAILVKSFSSLKSSPGVCENVSDKSFTISYLVNSCGLSSKDAISVSKKVYFKSHEKPDAVLELLKQYGFTNADIPRLVTRWPGVLVSRPKKNLLPKLEFFRSIGVSLPFLAQKLTIYPYVLRCSLKNSIIPWYNDLKSLLQSDKRVVLVFSRAPRGFGRFCKGGISSNTSILRERGVPESSIASLVMHLPAFLVIRKEKLAVYVDRAVEMGFDVSKSGFIHAIRVFIDLNELTLKRKMDLYRRLGWSEYDINAAFLRNPFCFKLSEKKITATMDFLVDKLKCKPVAIAECPVLLNYNLEKRIKPRCLVARILNDRGLKKMTSVTTLLILSEEKFLHRNWRPSKTKGRGSVEDRQANSAQPSFTVHSQLVPIAVAALSSQRFTAMAERVDAYYFNITVALMPRQVTRLVLHALSPTIGWFEE</sequence>
<keyword evidence="2" id="KW-0804">Transcription</keyword>
<dbReference type="InterPro" id="IPR038538">
    <property type="entry name" value="MTERF_sf"/>
</dbReference>
<dbReference type="Proteomes" id="UP001318860">
    <property type="component" value="Unassembled WGS sequence"/>
</dbReference>
<keyword evidence="2" id="KW-0805">Transcription regulation</keyword>
<dbReference type="PANTHER" id="PTHR13068">
    <property type="entry name" value="CGI-12 PROTEIN-RELATED"/>
    <property type="match status" value="1"/>
</dbReference>
<keyword evidence="3" id="KW-0809">Transit peptide</keyword>
<protein>
    <submittedName>
        <fullName evidence="4">Uncharacterized protein</fullName>
    </submittedName>
</protein>
<evidence type="ECO:0000256" key="2">
    <source>
        <dbReference type="ARBA" id="ARBA00022472"/>
    </source>
</evidence>
<evidence type="ECO:0000256" key="1">
    <source>
        <dbReference type="ARBA" id="ARBA00007692"/>
    </source>
</evidence>
<organism evidence="4 5">
    <name type="scientific">Rehmannia glutinosa</name>
    <name type="common">Chinese foxglove</name>
    <dbReference type="NCBI Taxonomy" id="99300"/>
    <lineage>
        <taxon>Eukaryota</taxon>
        <taxon>Viridiplantae</taxon>
        <taxon>Streptophyta</taxon>
        <taxon>Embryophyta</taxon>
        <taxon>Tracheophyta</taxon>
        <taxon>Spermatophyta</taxon>
        <taxon>Magnoliopsida</taxon>
        <taxon>eudicotyledons</taxon>
        <taxon>Gunneridae</taxon>
        <taxon>Pentapetalae</taxon>
        <taxon>asterids</taxon>
        <taxon>lamiids</taxon>
        <taxon>Lamiales</taxon>
        <taxon>Orobanchaceae</taxon>
        <taxon>Rehmannieae</taxon>
        <taxon>Rehmannia</taxon>
    </lineage>
</organism>
<dbReference type="SMART" id="SM00733">
    <property type="entry name" value="Mterf"/>
    <property type="match status" value="7"/>
</dbReference>
<keyword evidence="2" id="KW-0806">Transcription termination</keyword>
<evidence type="ECO:0000313" key="5">
    <source>
        <dbReference type="Proteomes" id="UP001318860"/>
    </source>
</evidence>
<dbReference type="InterPro" id="IPR003690">
    <property type="entry name" value="MTERF"/>
</dbReference>
<reference evidence="4 5" key="1">
    <citation type="journal article" date="2021" name="Comput. Struct. Biotechnol. J.">
        <title>De novo genome assembly of the potent medicinal plant Rehmannia glutinosa using nanopore technology.</title>
        <authorList>
            <person name="Ma L."/>
            <person name="Dong C."/>
            <person name="Song C."/>
            <person name="Wang X."/>
            <person name="Zheng X."/>
            <person name="Niu Y."/>
            <person name="Chen S."/>
            <person name="Feng W."/>
        </authorList>
    </citation>
    <scope>NUCLEOTIDE SEQUENCE [LARGE SCALE GENOMIC DNA]</scope>
    <source>
        <strain evidence="4">DH-2019</strain>
    </source>
</reference>
<dbReference type="EMBL" id="JABTTQ020003506">
    <property type="protein sequence ID" value="KAK6115020.1"/>
    <property type="molecule type" value="Genomic_DNA"/>
</dbReference>
<comment type="similarity">
    <text evidence="1">Belongs to the mTERF family.</text>
</comment>
<accession>A0ABR0TYN2</accession>
<gene>
    <name evidence="4" type="ORF">DH2020_007289</name>
</gene>
<dbReference type="Gene3D" id="1.25.70.10">
    <property type="entry name" value="Transcription termination factor 3, mitochondrial"/>
    <property type="match status" value="1"/>
</dbReference>
<evidence type="ECO:0000313" key="4">
    <source>
        <dbReference type="EMBL" id="KAK6115020.1"/>
    </source>
</evidence>
<name>A0ABR0TYN2_REHGL</name>
<evidence type="ECO:0000256" key="3">
    <source>
        <dbReference type="ARBA" id="ARBA00022946"/>
    </source>
</evidence>
<comment type="caution">
    <text evidence="4">The sequence shown here is derived from an EMBL/GenBank/DDBJ whole genome shotgun (WGS) entry which is preliminary data.</text>
</comment>
<dbReference type="Pfam" id="PF02536">
    <property type="entry name" value="mTERF"/>
    <property type="match status" value="1"/>
</dbReference>
<keyword evidence="5" id="KW-1185">Reference proteome</keyword>